<feature type="domain" description="CN hydrolase" evidence="2">
    <location>
        <begin position="9"/>
        <end position="258"/>
    </location>
</feature>
<name>A0ABQ1GCP2_9BACL</name>
<keyword evidence="1 3" id="KW-0378">Hydrolase</keyword>
<evidence type="ECO:0000313" key="3">
    <source>
        <dbReference type="EMBL" id="GGA41165.1"/>
    </source>
</evidence>
<dbReference type="InterPro" id="IPR050345">
    <property type="entry name" value="Aliph_Amidase/BUP"/>
</dbReference>
<proteinExistence type="predicted"/>
<dbReference type="PANTHER" id="PTHR43674">
    <property type="entry name" value="NITRILASE C965.09-RELATED"/>
    <property type="match status" value="1"/>
</dbReference>
<dbReference type="Proteomes" id="UP000609323">
    <property type="component" value="Unassembled WGS sequence"/>
</dbReference>
<dbReference type="Pfam" id="PF00795">
    <property type="entry name" value="CN_hydrolase"/>
    <property type="match status" value="1"/>
</dbReference>
<dbReference type="SUPFAM" id="SSF56317">
    <property type="entry name" value="Carbon-nitrogen hydrolase"/>
    <property type="match status" value="1"/>
</dbReference>
<evidence type="ECO:0000313" key="4">
    <source>
        <dbReference type="Proteomes" id="UP000609323"/>
    </source>
</evidence>
<sequence>MNKSYENIVTVASVNFHAVWGDKKANLARIKGYVTAAAERGAKIILFPELALTGYNVDGESTQMQLEQAEPVPGPVSNELSELTKAYGVYVVLGFPEKDTKNPSLLYNSALVLGPEGLIGSYRKIHPAGNESLWAKKGSDPLMFETPWGPVGVGICYDSYSFPELTRHYSALGARLYLNPTAVMDVDGWEDFYYTCLKSRIIENSTFLISSNLVGPDKNMNFPGGSFIAGPSLKLIGTQYYAEPVEQKEELLIATIDLSLSDKARGMLTLFRDNPVTGVPDWRPEIYEQLLASVKRHERWAQSLPKPAEVTV</sequence>
<dbReference type="GO" id="GO:0016787">
    <property type="term" value="F:hydrolase activity"/>
    <property type="evidence" value="ECO:0007669"/>
    <property type="project" value="UniProtKB-KW"/>
</dbReference>
<dbReference type="EMBL" id="BMHF01000009">
    <property type="protein sequence ID" value="GGA41165.1"/>
    <property type="molecule type" value="Genomic_DNA"/>
</dbReference>
<comment type="caution">
    <text evidence="3">The sequence shown here is derived from an EMBL/GenBank/DDBJ whole genome shotgun (WGS) entry which is preliminary data.</text>
</comment>
<dbReference type="PROSITE" id="PS50263">
    <property type="entry name" value="CN_HYDROLASE"/>
    <property type="match status" value="1"/>
</dbReference>
<accession>A0ABQ1GCP2</accession>
<dbReference type="CDD" id="cd07197">
    <property type="entry name" value="nitrilase"/>
    <property type="match status" value="1"/>
</dbReference>
<dbReference type="PANTHER" id="PTHR43674:SF2">
    <property type="entry name" value="BETA-UREIDOPROPIONASE"/>
    <property type="match status" value="1"/>
</dbReference>
<reference evidence="4" key="1">
    <citation type="journal article" date="2019" name="Int. J. Syst. Evol. Microbiol.">
        <title>The Global Catalogue of Microorganisms (GCM) 10K type strain sequencing project: providing services to taxonomists for standard genome sequencing and annotation.</title>
        <authorList>
            <consortium name="The Broad Institute Genomics Platform"/>
            <consortium name="The Broad Institute Genome Sequencing Center for Infectious Disease"/>
            <person name="Wu L."/>
            <person name="Ma J."/>
        </authorList>
    </citation>
    <scope>NUCLEOTIDE SEQUENCE [LARGE SCALE GENOMIC DNA]</scope>
    <source>
        <strain evidence="4">CGMCC 1.15044</strain>
    </source>
</reference>
<dbReference type="RefSeq" id="WP_157739454.1">
    <property type="nucleotide sequence ID" value="NZ_BMHF01000009.1"/>
</dbReference>
<dbReference type="InterPro" id="IPR003010">
    <property type="entry name" value="C-N_Hydrolase"/>
</dbReference>
<keyword evidence="4" id="KW-1185">Reference proteome</keyword>
<evidence type="ECO:0000259" key="2">
    <source>
        <dbReference type="PROSITE" id="PS50263"/>
    </source>
</evidence>
<protein>
    <submittedName>
        <fullName evidence="3">Hydrolase</fullName>
    </submittedName>
</protein>
<dbReference type="InterPro" id="IPR036526">
    <property type="entry name" value="C-N_Hydrolase_sf"/>
</dbReference>
<dbReference type="Gene3D" id="3.60.110.10">
    <property type="entry name" value="Carbon-nitrogen hydrolase"/>
    <property type="match status" value="1"/>
</dbReference>
<gene>
    <name evidence="3" type="ORF">GCM10010917_28030</name>
</gene>
<evidence type="ECO:0000256" key="1">
    <source>
        <dbReference type="ARBA" id="ARBA00022801"/>
    </source>
</evidence>
<organism evidence="3 4">
    <name type="scientific">Paenibacillus physcomitrellae</name>
    <dbReference type="NCBI Taxonomy" id="1619311"/>
    <lineage>
        <taxon>Bacteria</taxon>
        <taxon>Bacillati</taxon>
        <taxon>Bacillota</taxon>
        <taxon>Bacilli</taxon>
        <taxon>Bacillales</taxon>
        <taxon>Paenibacillaceae</taxon>
        <taxon>Paenibacillus</taxon>
    </lineage>
</organism>